<dbReference type="EMBL" id="MN739347">
    <property type="protein sequence ID" value="QHS99755.1"/>
    <property type="molecule type" value="Genomic_DNA"/>
</dbReference>
<evidence type="ECO:0000313" key="1">
    <source>
        <dbReference type="EMBL" id="QHS99755.1"/>
    </source>
</evidence>
<protein>
    <submittedName>
        <fullName evidence="1">Uncharacterized protein</fullName>
    </submittedName>
</protein>
<organism evidence="1">
    <name type="scientific">viral metagenome</name>
    <dbReference type="NCBI Taxonomy" id="1070528"/>
    <lineage>
        <taxon>unclassified sequences</taxon>
        <taxon>metagenomes</taxon>
        <taxon>organismal metagenomes</taxon>
    </lineage>
</organism>
<proteinExistence type="predicted"/>
<accession>A0A6C0C4X4</accession>
<dbReference type="AlphaFoldDB" id="A0A6C0C4X4"/>
<name>A0A6C0C4X4_9ZZZZ</name>
<sequence length="456" mass="51579">MASSPHVMFAMKKVEASSSGIIKNILSLNYDELDTIKEYLNNVLSKNNDPNYEVNINFRQMGPFKYFEFVEIGSGNPNGFNSLPSLKKAFRIADSERNGTNNMGFGIFSPITINPHYISINIFIQCTGIRGGDFYSISYYNGDVSDPNIDMYQGFLDELPFLKGIAEPNGTRSIWISSPQPPPGWTGSLKDIEGQIRRHCISLNSQRYQKIGEKCIITSIGNNYFDYLKPSESMVKINCNGKPVNGFDILAPLESSLKYNSVTYELRASNSGEYYIKSGEEWYKWLKKGSMGKKPVSSVNSSNTQEARLTIIDCPIPCSKKKIESGHRKIWVKIDKTFIFSEDFSSSCNQLTRAVLEFDTVIDNQFDSYIRADPNKSKSTLKEELKMRATSLINSTCILNRKVEDEKTKIDEEIWEPLMCGKCDKPVNGRVYKRKEQSGEDIITMICCAKCVKSCK</sequence>
<reference evidence="1" key="1">
    <citation type="journal article" date="2020" name="Nature">
        <title>Giant virus diversity and host interactions through global metagenomics.</title>
        <authorList>
            <person name="Schulz F."/>
            <person name="Roux S."/>
            <person name="Paez-Espino D."/>
            <person name="Jungbluth S."/>
            <person name="Walsh D.A."/>
            <person name="Denef V.J."/>
            <person name="McMahon K.D."/>
            <person name="Konstantinidis K.T."/>
            <person name="Eloe-Fadrosh E.A."/>
            <person name="Kyrpides N.C."/>
            <person name="Woyke T."/>
        </authorList>
    </citation>
    <scope>NUCLEOTIDE SEQUENCE</scope>
    <source>
        <strain evidence="1">GVMAG-M-3300020187-37</strain>
    </source>
</reference>